<keyword evidence="2" id="KW-0378">Hydrolase</keyword>
<evidence type="ECO:0000313" key="3">
    <source>
        <dbReference type="Proteomes" id="UP000777661"/>
    </source>
</evidence>
<accession>A0ABS7RCZ1</accession>
<dbReference type="Proteomes" id="UP000777661">
    <property type="component" value="Unassembled WGS sequence"/>
</dbReference>
<reference evidence="2 3" key="1">
    <citation type="submission" date="2021-06" db="EMBL/GenBank/DDBJ databases">
        <title>Nitratireductor porphyridii sp. nov., isolated from a small marine red alga, Porphyridium purpureum in South Korea.</title>
        <authorList>
            <person name="Kim K.H."/>
            <person name="Kristyanto S."/>
            <person name="Jeon C.O."/>
        </authorList>
    </citation>
    <scope>NUCLEOTIDE SEQUENCE [LARGE SCALE GENOMIC DNA]</scope>
    <source>
        <strain evidence="2 3">R6</strain>
    </source>
</reference>
<gene>
    <name evidence="2" type="ORF">KVG22_19435</name>
</gene>
<dbReference type="InterPro" id="IPR002711">
    <property type="entry name" value="HNH"/>
</dbReference>
<dbReference type="RefSeq" id="WP_223004343.1">
    <property type="nucleotide sequence ID" value="NZ_JAHSQO010000007.1"/>
</dbReference>
<dbReference type="EMBL" id="JAHSQO010000007">
    <property type="protein sequence ID" value="MBY8918784.1"/>
    <property type="molecule type" value="Genomic_DNA"/>
</dbReference>
<proteinExistence type="predicted"/>
<evidence type="ECO:0000313" key="2">
    <source>
        <dbReference type="EMBL" id="MBY8918784.1"/>
    </source>
</evidence>
<dbReference type="Gene3D" id="1.10.30.50">
    <property type="match status" value="1"/>
</dbReference>
<organism evidence="2 3">
    <name type="scientific">Nitratireductor rhodophyticola</name>
    <dbReference type="NCBI Taxonomy" id="2854036"/>
    <lineage>
        <taxon>Bacteria</taxon>
        <taxon>Pseudomonadati</taxon>
        <taxon>Pseudomonadota</taxon>
        <taxon>Alphaproteobacteria</taxon>
        <taxon>Hyphomicrobiales</taxon>
        <taxon>Phyllobacteriaceae</taxon>
        <taxon>Nitratireductor</taxon>
    </lineage>
</organism>
<name>A0ABS7RCZ1_9HYPH</name>
<dbReference type="SMART" id="SM00507">
    <property type="entry name" value="HNHc"/>
    <property type="match status" value="1"/>
</dbReference>
<feature type="domain" description="HNH nuclease" evidence="1">
    <location>
        <begin position="9"/>
        <end position="62"/>
    </location>
</feature>
<evidence type="ECO:0000259" key="1">
    <source>
        <dbReference type="SMART" id="SM00507"/>
    </source>
</evidence>
<comment type="caution">
    <text evidence="2">The sequence shown here is derived from an EMBL/GenBank/DDBJ whole genome shotgun (WGS) entry which is preliminary data.</text>
</comment>
<dbReference type="CDD" id="cd00085">
    <property type="entry name" value="HNHc"/>
    <property type="match status" value="1"/>
</dbReference>
<sequence length="103" mass="11760">MSRYEFTRRQRLEIWQRADGHCEKCRAKLKVGEGEYDHVIAQGYGGENTVENGQLLCRPCHKGKTAVDKGITEKTKRIRDKHLGVYPKSKAKIAGRGFQKTRG</sequence>
<keyword evidence="2" id="KW-0540">Nuclease</keyword>
<dbReference type="GO" id="GO:0004519">
    <property type="term" value="F:endonuclease activity"/>
    <property type="evidence" value="ECO:0007669"/>
    <property type="project" value="UniProtKB-KW"/>
</dbReference>
<dbReference type="Pfam" id="PF01844">
    <property type="entry name" value="HNH"/>
    <property type="match status" value="1"/>
</dbReference>
<protein>
    <submittedName>
        <fullName evidence="2">HNH endonuclease</fullName>
    </submittedName>
</protein>
<keyword evidence="3" id="KW-1185">Reference proteome</keyword>
<dbReference type="InterPro" id="IPR003615">
    <property type="entry name" value="HNH_nuc"/>
</dbReference>
<keyword evidence="2" id="KW-0255">Endonuclease</keyword>